<accession>A0A0P0V4Y7</accession>
<feature type="non-terminal residue" evidence="2">
    <location>
        <position position="1"/>
    </location>
</feature>
<proteinExistence type="predicted"/>
<feature type="compositionally biased region" description="Basic residues" evidence="1">
    <location>
        <begin position="23"/>
        <end position="41"/>
    </location>
</feature>
<reference evidence="2 3" key="3">
    <citation type="journal article" date="2013" name="Rice">
        <title>Improvement of the Oryza sativa Nipponbare reference genome using next generation sequence and optical map data.</title>
        <authorList>
            <person name="Kawahara Y."/>
            <person name="de la Bastide M."/>
            <person name="Hamilton J.P."/>
            <person name="Kanamori H."/>
            <person name="McCombie W.R."/>
            <person name="Ouyang S."/>
            <person name="Schwartz D.C."/>
            <person name="Tanaka T."/>
            <person name="Wu J."/>
            <person name="Zhou S."/>
            <person name="Childs K.L."/>
            <person name="Davidson R.M."/>
            <person name="Lin H."/>
            <person name="Quesada-Ocampo L."/>
            <person name="Vaillancourt B."/>
            <person name="Sakai H."/>
            <person name="Lee S.S."/>
            <person name="Kim J."/>
            <person name="Numa H."/>
            <person name="Itoh T."/>
            <person name="Buell C.R."/>
            <person name="Matsumoto T."/>
        </authorList>
    </citation>
    <scope>NUCLEOTIDE SEQUENCE [LARGE SCALE GENOMIC DNA]</scope>
    <source>
        <strain evidence="3">cv. Nipponbare</strain>
    </source>
</reference>
<evidence type="ECO:0000313" key="2">
    <source>
        <dbReference type="EMBL" id="BAS73055.1"/>
    </source>
</evidence>
<dbReference type="EMBL" id="AP014957">
    <property type="protein sequence ID" value="BAS73055.1"/>
    <property type="molecule type" value="Genomic_DNA"/>
</dbReference>
<organism evidence="2 3">
    <name type="scientific">Oryza sativa subsp. japonica</name>
    <name type="common">Rice</name>
    <dbReference type="NCBI Taxonomy" id="39947"/>
    <lineage>
        <taxon>Eukaryota</taxon>
        <taxon>Viridiplantae</taxon>
        <taxon>Streptophyta</taxon>
        <taxon>Embryophyta</taxon>
        <taxon>Tracheophyta</taxon>
        <taxon>Spermatophyta</taxon>
        <taxon>Magnoliopsida</taxon>
        <taxon>Liliopsida</taxon>
        <taxon>Poales</taxon>
        <taxon>Poaceae</taxon>
        <taxon>BOP clade</taxon>
        <taxon>Oryzoideae</taxon>
        <taxon>Oryzeae</taxon>
        <taxon>Oryzinae</taxon>
        <taxon>Oryza</taxon>
        <taxon>Oryza sativa</taxon>
    </lineage>
</organism>
<dbReference type="Gramene" id="Os01t0604550-01">
    <property type="protein sequence ID" value="Os01t0604550-01"/>
    <property type="gene ID" value="Os01g0604550"/>
</dbReference>
<keyword evidence="3" id="KW-1185">Reference proteome</keyword>
<evidence type="ECO:0000313" key="3">
    <source>
        <dbReference type="Proteomes" id="UP000059680"/>
    </source>
</evidence>
<sequence>RRPPVAAAQGRRGEDARDVVAQHHGRRCHPSPRRPQRHRRRLPSRFFAAAASEGERRVLGGLRAIKSFGAAVIHR</sequence>
<dbReference type="InParanoid" id="A0A0P0V4Y7"/>
<reference evidence="2 3" key="2">
    <citation type="journal article" date="2013" name="Plant Cell Physiol.">
        <title>Rice Annotation Project Database (RAP-DB): an integrative and interactive database for rice genomics.</title>
        <authorList>
            <person name="Sakai H."/>
            <person name="Lee S.S."/>
            <person name="Tanaka T."/>
            <person name="Numa H."/>
            <person name="Kim J."/>
            <person name="Kawahara Y."/>
            <person name="Wakimoto H."/>
            <person name="Yang C.C."/>
            <person name="Iwamoto M."/>
            <person name="Abe T."/>
            <person name="Yamada Y."/>
            <person name="Muto A."/>
            <person name="Inokuchi H."/>
            <person name="Ikemura T."/>
            <person name="Matsumoto T."/>
            <person name="Sasaki T."/>
            <person name="Itoh T."/>
        </authorList>
    </citation>
    <scope>NUCLEOTIDE SEQUENCE [LARGE SCALE GENOMIC DNA]</scope>
    <source>
        <strain evidence="3">cv. Nipponbare</strain>
    </source>
</reference>
<dbReference type="Proteomes" id="UP000059680">
    <property type="component" value="Chromosome 1"/>
</dbReference>
<feature type="compositionally biased region" description="Basic and acidic residues" evidence="1">
    <location>
        <begin position="11"/>
        <end position="21"/>
    </location>
</feature>
<evidence type="ECO:0000256" key="1">
    <source>
        <dbReference type="SAM" id="MobiDB-lite"/>
    </source>
</evidence>
<dbReference type="PaxDb" id="39947-A0A0P0V4Y7"/>
<feature type="region of interest" description="Disordered" evidence="1">
    <location>
        <begin position="1"/>
        <end position="41"/>
    </location>
</feature>
<protein>
    <submittedName>
        <fullName evidence="2">Os01g0604550 protein</fullName>
    </submittedName>
</protein>
<dbReference type="SMR" id="A0A0P0V4Y7"/>
<gene>
    <name evidence="2" type="ordered locus">Os01g0604550</name>
    <name evidence="2" type="ORF">OSNPB_010604550</name>
</gene>
<name>A0A0P0V4Y7_ORYSJ</name>
<dbReference type="AlphaFoldDB" id="A0A0P0V4Y7"/>
<reference evidence="3" key="1">
    <citation type="journal article" date="2005" name="Nature">
        <title>The map-based sequence of the rice genome.</title>
        <authorList>
            <consortium name="International rice genome sequencing project (IRGSP)"/>
            <person name="Matsumoto T."/>
            <person name="Wu J."/>
            <person name="Kanamori H."/>
            <person name="Katayose Y."/>
            <person name="Fujisawa M."/>
            <person name="Namiki N."/>
            <person name="Mizuno H."/>
            <person name="Yamamoto K."/>
            <person name="Antonio B.A."/>
            <person name="Baba T."/>
            <person name="Sakata K."/>
            <person name="Nagamura Y."/>
            <person name="Aoki H."/>
            <person name="Arikawa K."/>
            <person name="Arita K."/>
            <person name="Bito T."/>
            <person name="Chiden Y."/>
            <person name="Fujitsuka N."/>
            <person name="Fukunaka R."/>
            <person name="Hamada M."/>
            <person name="Harada C."/>
            <person name="Hayashi A."/>
            <person name="Hijishita S."/>
            <person name="Honda M."/>
            <person name="Hosokawa S."/>
            <person name="Ichikawa Y."/>
            <person name="Idonuma A."/>
            <person name="Iijima M."/>
            <person name="Ikeda M."/>
            <person name="Ikeno M."/>
            <person name="Ito K."/>
            <person name="Ito S."/>
            <person name="Ito T."/>
            <person name="Ito Y."/>
            <person name="Ito Y."/>
            <person name="Iwabuchi A."/>
            <person name="Kamiya K."/>
            <person name="Karasawa W."/>
            <person name="Kurita K."/>
            <person name="Katagiri S."/>
            <person name="Kikuta A."/>
            <person name="Kobayashi H."/>
            <person name="Kobayashi N."/>
            <person name="Machita K."/>
            <person name="Maehara T."/>
            <person name="Masukawa M."/>
            <person name="Mizubayashi T."/>
            <person name="Mukai Y."/>
            <person name="Nagasaki H."/>
            <person name="Nagata Y."/>
            <person name="Naito S."/>
            <person name="Nakashima M."/>
            <person name="Nakama Y."/>
            <person name="Nakamichi Y."/>
            <person name="Nakamura M."/>
            <person name="Meguro A."/>
            <person name="Negishi M."/>
            <person name="Ohta I."/>
            <person name="Ohta T."/>
            <person name="Okamoto M."/>
            <person name="Ono N."/>
            <person name="Saji S."/>
            <person name="Sakaguchi M."/>
            <person name="Sakai K."/>
            <person name="Shibata M."/>
            <person name="Shimokawa T."/>
            <person name="Song J."/>
            <person name="Takazaki Y."/>
            <person name="Terasawa K."/>
            <person name="Tsugane M."/>
            <person name="Tsuji K."/>
            <person name="Ueda S."/>
            <person name="Waki K."/>
            <person name="Yamagata H."/>
            <person name="Yamamoto M."/>
            <person name="Yamamoto S."/>
            <person name="Yamane H."/>
            <person name="Yoshiki S."/>
            <person name="Yoshihara R."/>
            <person name="Yukawa K."/>
            <person name="Zhong H."/>
            <person name="Yano M."/>
            <person name="Yuan Q."/>
            <person name="Ouyang S."/>
            <person name="Liu J."/>
            <person name="Jones K.M."/>
            <person name="Gansberger K."/>
            <person name="Moffat K."/>
            <person name="Hill J."/>
            <person name="Bera J."/>
            <person name="Fadrosh D."/>
            <person name="Jin S."/>
            <person name="Johri S."/>
            <person name="Kim M."/>
            <person name="Overton L."/>
            <person name="Reardon M."/>
            <person name="Tsitrin T."/>
            <person name="Vuong H."/>
            <person name="Weaver B."/>
            <person name="Ciecko A."/>
            <person name="Tallon L."/>
            <person name="Jackson J."/>
            <person name="Pai G."/>
            <person name="Aken S.V."/>
            <person name="Utterback T."/>
            <person name="Reidmuller S."/>
            <person name="Feldblyum T."/>
            <person name="Hsiao J."/>
            <person name="Zismann V."/>
            <person name="Iobst S."/>
            <person name="de Vazeille A.R."/>
            <person name="Buell C.R."/>
            <person name="Ying K."/>
            <person name="Li Y."/>
            <person name="Lu T."/>
            <person name="Huang Y."/>
            <person name="Zhao Q."/>
            <person name="Feng Q."/>
            <person name="Zhang L."/>
            <person name="Zhu J."/>
            <person name="Weng Q."/>
            <person name="Mu J."/>
            <person name="Lu Y."/>
            <person name="Fan D."/>
            <person name="Liu Y."/>
            <person name="Guan J."/>
            <person name="Zhang Y."/>
            <person name="Yu S."/>
            <person name="Liu X."/>
            <person name="Zhang Y."/>
            <person name="Hong G."/>
            <person name="Han B."/>
            <person name="Choisne N."/>
            <person name="Demange N."/>
            <person name="Orjeda G."/>
            <person name="Samain S."/>
            <person name="Cattolico L."/>
            <person name="Pelletier E."/>
            <person name="Couloux A."/>
            <person name="Segurens B."/>
            <person name="Wincker P."/>
            <person name="D'Hont A."/>
            <person name="Scarpelli C."/>
            <person name="Weissenbach J."/>
            <person name="Salanoubat M."/>
            <person name="Quetier F."/>
            <person name="Yu Y."/>
            <person name="Kim H.R."/>
            <person name="Rambo T."/>
            <person name="Currie J."/>
            <person name="Collura K."/>
            <person name="Luo M."/>
            <person name="Yang T."/>
            <person name="Ammiraju J.S.S."/>
            <person name="Engler F."/>
            <person name="Soderlund C."/>
            <person name="Wing R.A."/>
            <person name="Palmer L.E."/>
            <person name="de la Bastide M."/>
            <person name="Spiegel L."/>
            <person name="Nascimento L."/>
            <person name="Zutavern T."/>
            <person name="O'Shaughnessy A."/>
            <person name="Dike S."/>
            <person name="Dedhia N."/>
            <person name="Preston R."/>
            <person name="Balija V."/>
            <person name="McCombie W.R."/>
            <person name="Chow T."/>
            <person name="Chen H."/>
            <person name="Chung M."/>
            <person name="Chen C."/>
            <person name="Shaw J."/>
            <person name="Wu H."/>
            <person name="Hsiao K."/>
            <person name="Chao Y."/>
            <person name="Chu M."/>
            <person name="Cheng C."/>
            <person name="Hour A."/>
            <person name="Lee P."/>
            <person name="Lin S."/>
            <person name="Lin Y."/>
            <person name="Liou J."/>
            <person name="Liu S."/>
            <person name="Hsing Y."/>
            <person name="Raghuvanshi S."/>
            <person name="Mohanty A."/>
            <person name="Bharti A.K."/>
            <person name="Gaur A."/>
            <person name="Gupta V."/>
            <person name="Kumar D."/>
            <person name="Ravi V."/>
            <person name="Vij S."/>
            <person name="Kapur A."/>
            <person name="Khurana P."/>
            <person name="Khurana P."/>
            <person name="Khurana J.P."/>
            <person name="Tyagi A.K."/>
            <person name="Gaikwad K."/>
            <person name="Singh A."/>
            <person name="Dalal V."/>
            <person name="Srivastava S."/>
            <person name="Dixit A."/>
            <person name="Pal A.K."/>
            <person name="Ghazi I.A."/>
            <person name="Yadav M."/>
            <person name="Pandit A."/>
            <person name="Bhargava A."/>
            <person name="Sureshbabu K."/>
            <person name="Batra K."/>
            <person name="Sharma T.R."/>
            <person name="Mohapatra T."/>
            <person name="Singh N.K."/>
            <person name="Messing J."/>
            <person name="Nelson A.B."/>
            <person name="Fuks G."/>
            <person name="Kavchok S."/>
            <person name="Keizer G."/>
            <person name="Linton E."/>
            <person name="Llaca V."/>
            <person name="Song R."/>
            <person name="Tanyolac B."/>
            <person name="Young S."/>
            <person name="Ho-Il K."/>
            <person name="Hahn J.H."/>
            <person name="Sangsakoo G."/>
            <person name="Vanavichit A."/>
            <person name="de Mattos Luiz.A.T."/>
            <person name="Zimmer P.D."/>
            <person name="Malone G."/>
            <person name="Dellagostin O."/>
            <person name="de Oliveira A.C."/>
            <person name="Bevan M."/>
            <person name="Bancroft I."/>
            <person name="Minx P."/>
            <person name="Cordum H."/>
            <person name="Wilson R."/>
            <person name="Cheng Z."/>
            <person name="Jin W."/>
            <person name="Jiang J."/>
            <person name="Leong S.A."/>
            <person name="Iwama H."/>
            <person name="Gojobori T."/>
            <person name="Itoh T."/>
            <person name="Niimura Y."/>
            <person name="Fujii Y."/>
            <person name="Habara T."/>
            <person name="Sakai H."/>
            <person name="Sato Y."/>
            <person name="Wilson G."/>
            <person name="Kumar K."/>
            <person name="McCouch S."/>
            <person name="Juretic N."/>
            <person name="Hoen D."/>
            <person name="Wright S."/>
            <person name="Bruskiewich R."/>
            <person name="Bureau T."/>
            <person name="Miyao A."/>
            <person name="Hirochika H."/>
            <person name="Nishikawa T."/>
            <person name="Kadowaki K."/>
            <person name="Sugiura M."/>
            <person name="Burr B."/>
            <person name="Sasaki T."/>
        </authorList>
    </citation>
    <scope>NUCLEOTIDE SEQUENCE [LARGE SCALE GENOMIC DNA]</scope>
    <source>
        <strain evidence="3">cv. Nipponbare</strain>
    </source>
</reference>